<reference evidence="1" key="2">
    <citation type="journal article" date="2021" name="Microbiome">
        <title>Successional dynamics and alternative stable states in a saline activated sludge microbial community over 9 years.</title>
        <authorList>
            <person name="Wang Y."/>
            <person name="Ye J."/>
            <person name="Ju F."/>
            <person name="Liu L."/>
            <person name="Boyd J.A."/>
            <person name="Deng Y."/>
            <person name="Parks D.H."/>
            <person name="Jiang X."/>
            <person name="Yin X."/>
            <person name="Woodcroft B.J."/>
            <person name="Tyson G.W."/>
            <person name="Hugenholtz P."/>
            <person name="Polz M.F."/>
            <person name="Zhang T."/>
        </authorList>
    </citation>
    <scope>NUCLEOTIDE SEQUENCE</scope>
    <source>
        <strain evidence="1">HKST-UBA09</strain>
    </source>
</reference>
<comment type="caution">
    <text evidence="1">The sequence shown here is derived from an EMBL/GenBank/DDBJ whole genome shotgun (WGS) entry which is preliminary data.</text>
</comment>
<evidence type="ECO:0000313" key="2">
    <source>
        <dbReference type="Proteomes" id="UP000714915"/>
    </source>
</evidence>
<gene>
    <name evidence="1" type="ORF">KC669_00805</name>
</gene>
<protein>
    <submittedName>
        <fullName evidence="1">Uncharacterized protein</fullName>
    </submittedName>
</protein>
<dbReference type="Proteomes" id="UP000714915">
    <property type="component" value="Unassembled WGS sequence"/>
</dbReference>
<organism evidence="1 2">
    <name type="scientific">Candidatus Dojkabacteria bacterium</name>
    <dbReference type="NCBI Taxonomy" id="2099670"/>
    <lineage>
        <taxon>Bacteria</taxon>
        <taxon>Candidatus Dojkabacteria</taxon>
    </lineage>
</organism>
<sequence>MEFSEEEATVELLDTQIAELVRYMLTSEHEIEKKIISSSDLSEIIMHSIRKTRMMLNLANEYDLDKVDTRLTQIRKFIYRAADSVAKTYPDIYVQKPHKHKEARNDQITLAGCVLILEEILLEVKDIFPSFKNSGNFGIWADYNRQINLLFRMFKYGHQTDIYYDNTSRAHYTARNAASIALTAAIGFLKAKIKQ</sequence>
<dbReference type="EMBL" id="JAGQLF010000006">
    <property type="protein sequence ID" value="MCA9386551.1"/>
    <property type="molecule type" value="Genomic_DNA"/>
</dbReference>
<proteinExistence type="predicted"/>
<reference evidence="1" key="1">
    <citation type="submission" date="2020-04" db="EMBL/GenBank/DDBJ databases">
        <authorList>
            <person name="Zhang T."/>
        </authorList>
    </citation>
    <scope>NUCLEOTIDE SEQUENCE</scope>
    <source>
        <strain evidence="1">HKST-UBA09</strain>
    </source>
</reference>
<evidence type="ECO:0000313" key="1">
    <source>
        <dbReference type="EMBL" id="MCA9386551.1"/>
    </source>
</evidence>
<name>A0A955L9Z9_9BACT</name>
<dbReference type="AlphaFoldDB" id="A0A955L9Z9"/>
<accession>A0A955L9Z9</accession>